<reference evidence="2 3" key="1">
    <citation type="submission" date="2008-08" db="EMBL/GenBank/DDBJ databases">
        <title>Draft genome sequence of Bacteroides plebeius (DSM 17135).</title>
        <authorList>
            <person name="Sudarsanam P."/>
            <person name="Ley R."/>
            <person name="Guruge J."/>
            <person name="Turnbaugh P.J."/>
            <person name="Mahowald M."/>
            <person name="Liep D."/>
            <person name="Gordon J."/>
        </authorList>
    </citation>
    <scope>NUCLEOTIDE SEQUENCE [LARGE SCALE GENOMIC DNA]</scope>
    <source>
        <strain evidence="3">DSM 17135 / JCM 12973 / M2</strain>
    </source>
</reference>
<dbReference type="AlphaFoldDB" id="B5CVS2"/>
<evidence type="ECO:0000313" key="3">
    <source>
        <dbReference type="Proteomes" id="UP000003452"/>
    </source>
</evidence>
<dbReference type="EMBL" id="ABQC02000012">
    <property type="protein sequence ID" value="EDY96369.1"/>
    <property type="molecule type" value="Genomic_DNA"/>
</dbReference>
<dbReference type="RefSeq" id="WP_007558295.1">
    <property type="nucleotide sequence ID" value="NZ_DS990119.1"/>
</dbReference>
<dbReference type="HOGENOM" id="CLU_548209_0_0_10"/>
<dbReference type="eggNOG" id="ENOG5033P81">
    <property type="taxonomic scope" value="Bacteria"/>
</dbReference>
<evidence type="ECO:0000259" key="1">
    <source>
        <dbReference type="Pfam" id="PF23343"/>
    </source>
</evidence>
<proteinExistence type="predicted"/>
<organism evidence="2 3">
    <name type="scientific">Phocaeicola plebeius (strain DSM 17135 / JCM 12973 / CCUG 54634 / M2)</name>
    <name type="common">Bacteroides plebeius</name>
    <dbReference type="NCBI Taxonomy" id="484018"/>
    <lineage>
        <taxon>Bacteria</taxon>
        <taxon>Pseudomonadati</taxon>
        <taxon>Bacteroidota</taxon>
        <taxon>Bacteroidia</taxon>
        <taxon>Bacteroidales</taxon>
        <taxon>Bacteroidaceae</taxon>
        <taxon>Phocaeicola</taxon>
    </lineage>
</organism>
<reference evidence="2 3" key="2">
    <citation type="submission" date="2008-08" db="EMBL/GenBank/DDBJ databases">
        <authorList>
            <person name="Fulton L."/>
            <person name="Clifton S."/>
            <person name="Fulton B."/>
            <person name="Xu J."/>
            <person name="Minx P."/>
            <person name="Pepin K.H."/>
            <person name="Johnson M."/>
            <person name="Thiruvilangam P."/>
            <person name="Bhonagiri V."/>
            <person name="Nash W.E."/>
            <person name="Mardis E.R."/>
            <person name="Wilson R.K."/>
        </authorList>
    </citation>
    <scope>NUCLEOTIDE SEQUENCE [LARGE SCALE GENOMIC DNA]</scope>
    <source>
        <strain evidence="3">DSM 17135 / JCM 12973 / M2</strain>
    </source>
</reference>
<name>B5CVS2_PHOPM</name>
<protein>
    <recommendedName>
        <fullName evidence="1">Replication-associated protein ORF2/G2P domain-containing protein</fullName>
    </recommendedName>
</protein>
<evidence type="ECO:0000313" key="2">
    <source>
        <dbReference type="EMBL" id="EDY96369.1"/>
    </source>
</evidence>
<accession>B5CVS2</accession>
<dbReference type="Proteomes" id="UP000003452">
    <property type="component" value="Unassembled WGS sequence"/>
</dbReference>
<sequence>MNYPFVSCLEPQRIKNKYTGEEMVVACKHCVACEQLRNFKYSNLCDFESLTAKKTVFLTLTFDDKFVPQFRFYKVGDDEYIMRDADTGEYLGRTLMTPQLMNEYQKRVNYRINYKGRFPYLSKRELQLFMKRLRKYLDKYEGQKIRFFATGEYGPLSFRPHFHILLFVDDPSLFLPSVHTLGEYPYPYWSKYQKAHCGKGTLLSKLEYYIRESWPFGGIDAQSVEQGSCSSYVAGYVNSSVPLPSCLKVDAVKSFSQHSRFLGRKIFGTELIPLLKLKFTEFVQRSFFCRGRYDNFRTPSEMLHSVYPQCKGFALLSHEQRFRVYTIWSRLRYYFNSDKKADVARSLVTSFYSWLDTGILRVPERVREDFLLIYTELSQNLNYKRIDRFDYDKFRHDDDLNNQLFQCVYSILLCSSVFEHNAKLWKSYLCSLSLMWCDFDRNELFLRKVERFWKNYEYLNLVDWYRKQEIYFDKSYSRKSDFLDGKERLSGDIKYFYNNVPYDVEQFKKRTFAYKAYSANVRFMARQRMKHKEQNDKNMIFETNI</sequence>
<dbReference type="InterPro" id="IPR056906">
    <property type="entry name" value="ORF2/G2P_dom"/>
</dbReference>
<gene>
    <name evidence="2" type="ORF">BACPLE_00805</name>
</gene>
<dbReference type="GeneID" id="43183359"/>
<dbReference type="OrthoDB" id="1083181at2"/>
<comment type="caution">
    <text evidence="2">The sequence shown here is derived from an EMBL/GenBank/DDBJ whole genome shotgun (WGS) entry which is preliminary data.</text>
</comment>
<dbReference type="Pfam" id="PF23343">
    <property type="entry name" value="REP_ORF2-G2P"/>
    <property type="match status" value="1"/>
</dbReference>
<feature type="domain" description="Replication-associated protein ORF2/G2P" evidence="1">
    <location>
        <begin position="121"/>
        <end position="238"/>
    </location>
</feature>